<evidence type="ECO:0000313" key="1">
    <source>
        <dbReference type="EMBL" id="AAZ70589.1"/>
    </source>
</evidence>
<name>Q46C03_METBF</name>
<dbReference type="HOGENOM" id="CLU_3394515_0_0_2"/>
<proteinExistence type="predicted"/>
<dbReference type="EMBL" id="CP000099">
    <property type="protein sequence ID" value="AAZ70589.1"/>
    <property type="molecule type" value="Genomic_DNA"/>
</dbReference>
<dbReference type="KEGG" id="mba:Mbar_A1644"/>
<dbReference type="AlphaFoldDB" id="Q46C03"/>
<protein>
    <submittedName>
        <fullName evidence="1">DNA ligase (ATP)</fullName>
    </submittedName>
</protein>
<keyword evidence="1" id="KW-0436">Ligase</keyword>
<dbReference type="GO" id="GO:0016874">
    <property type="term" value="F:ligase activity"/>
    <property type="evidence" value="ECO:0007669"/>
    <property type="project" value="UniProtKB-KW"/>
</dbReference>
<sequence>MARFIELAELFEELEKITSHKEIVRRIANFL</sequence>
<gene>
    <name evidence="1" type="ordered locus">Mbar_A1644</name>
</gene>
<dbReference type="STRING" id="269797.Mbar_A1644"/>
<reference evidence="1" key="1">
    <citation type="submission" date="2006-06" db="EMBL/GenBank/DDBJ databases">
        <title>Complete sequence of chromosome 1 of Methanosarcina barkeri str. fusaro.</title>
        <authorList>
            <person name="Copeland A."/>
            <person name="Lucas S."/>
            <person name="Lapidus A."/>
            <person name="Barry K."/>
            <person name="Detter J.C."/>
            <person name="Glavina T."/>
            <person name="Hammon N."/>
            <person name="Israni S."/>
            <person name="Pitluck S."/>
            <person name="Goodwin L.A."/>
            <person name="Saunders E.H."/>
            <person name="Schmutz J."/>
            <person name="Larimer F."/>
            <person name="Land M."/>
            <person name="Anderson I."/>
            <person name="Richardson P."/>
        </authorList>
    </citation>
    <scope>NUCLEOTIDE SEQUENCE</scope>
    <source>
        <strain evidence="1">Fusaro</strain>
    </source>
</reference>
<dbReference type="PaxDb" id="269797-Mbar_A1644"/>
<accession>Q46C03</accession>
<organism evidence="1">
    <name type="scientific">Methanosarcina barkeri (strain Fusaro / DSM 804)</name>
    <dbReference type="NCBI Taxonomy" id="269797"/>
    <lineage>
        <taxon>Archaea</taxon>
        <taxon>Methanobacteriati</taxon>
        <taxon>Methanobacteriota</taxon>
        <taxon>Stenosarchaea group</taxon>
        <taxon>Methanomicrobia</taxon>
        <taxon>Methanosarcinales</taxon>
        <taxon>Methanosarcinaceae</taxon>
        <taxon>Methanosarcina</taxon>
    </lineage>
</organism>